<dbReference type="PANTHER" id="PTHR44196:SF1">
    <property type="entry name" value="DEHYDROGENASE_REDUCTASE SDR FAMILY MEMBER 7B"/>
    <property type="match status" value="1"/>
</dbReference>
<dbReference type="Pfam" id="PF00106">
    <property type="entry name" value="adh_short"/>
    <property type="match status" value="1"/>
</dbReference>
<comment type="caution">
    <text evidence="5">The sequence shown here is derived from an EMBL/GenBank/DDBJ whole genome shotgun (WGS) entry which is preliminary data.</text>
</comment>
<organism evidence="5 6">
    <name type="scientific">Hymenobacter bucti</name>
    <dbReference type="NCBI Taxonomy" id="1844114"/>
    <lineage>
        <taxon>Bacteria</taxon>
        <taxon>Pseudomonadati</taxon>
        <taxon>Bacteroidota</taxon>
        <taxon>Cytophagia</taxon>
        <taxon>Cytophagales</taxon>
        <taxon>Hymenobacteraceae</taxon>
        <taxon>Hymenobacter</taxon>
    </lineage>
</organism>
<dbReference type="PROSITE" id="PS00061">
    <property type="entry name" value="ADH_SHORT"/>
    <property type="match status" value="1"/>
</dbReference>
<dbReference type="InterPro" id="IPR057326">
    <property type="entry name" value="KR_dom"/>
</dbReference>
<dbReference type="PANTHER" id="PTHR44196">
    <property type="entry name" value="DEHYDROGENASE/REDUCTASE SDR FAMILY MEMBER 7B"/>
    <property type="match status" value="1"/>
</dbReference>
<evidence type="ECO:0000256" key="2">
    <source>
        <dbReference type="ARBA" id="ARBA00023002"/>
    </source>
</evidence>
<dbReference type="PRINTS" id="PR00080">
    <property type="entry name" value="SDRFAMILY"/>
</dbReference>
<keyword evidence="2" id="KW-0560">Oxidoreductase</keyword>
<dbReference type="EMBL" id="JBHUFD010000003">
    <property type="protein sequence ID" value="MFD1873114.1"/>
    <property type="molecule type" value="Genomic_DNA"/>
</dbReference>
<dbReference type="PRINTS" id="PR00081">
    <property type="entry name" value="GDHRDH"/>
</dbReference>
<sequence>MNLTNQTVLITGATSGIGLNLAIELHKLGNQVIICGRRQERLAELAAQHPGLATRVCDVSEAAQRESLAAWATATYPSLNVLVNNAGFMQLHDLTQALDSEKITAEITTDLIAPIHLGSLLAVHLAQQPTAAIINVTSGLAFTPLASMPVYCAAKAGLHSFCLSLRYQLRDTAVRVFEIVPPAVHTEFSQVGGYDISNDNAMNVNDFVQEVLRVLAQDQYEVGIGIAEGLRQQKDALFGALNP</sequence>
<reference evidence="6" key="1">
    <citation type="journal article" date="2019" name="Int. J. Syst. Evol. Microbiol.">
        <title>The Global Catalogue of Microorganisms (GCM) 10K type strain sequencing project: providing services to taxonomists for standard genome sequencing and annotation.</title>
        <authorList>
            <consortium name="The Broad Institute Genomics Platform"/>
            <consortium name="The Broad Institute Genome Sequencing Center for Infectious Disease"/>
            <person name="Wu L."/>
            <person name="Ma J."/>
        </authorList>
    </citation>
    <scope>NUCLEOTIDE SEQUENCE [LARGE SCALE GENOMIC DNA]</scope>
    <source>
        <strain evidence="6">CGMCC 1.15795</strain>
    </source>
</reference>
<evidence type="ECO:0000256" key="1">
    <source>
        <dbReference type="ARBA" id="ARBA00006484"/>
    </source>
</evidence>
<gene>
    <name evidence="5" type="ORF">ACFSDX_11785</name>
</gene>
<accession>A0ABW4QUQ1</accession>
<evidence type="ECO:0000256" key="3">
    <source>
        <dbReference type="RuleBase" id="RU000363"/>
    </source>
</evidence>
<dbReference type="Gene3D" id="3.40.50.720">
    <property type="entry name" value="NAD(P)-binding Rossmann-like Domain"/>
    <property type="match status" value="1"/>
</dbReference>
<evidence type="ECO:0000259" key="4">
    <source>
        <dbReference type="SMART" id="SM00822"/>
    </source>
</evidence>
<dbReference type="InterPro" id="IPR020904">
    <property type="entry name" value="Sc_DH/Rdtase_CS"/>
</dbReference>
<feature type="domain" description="Ketoreductase" evidence="4">
    <location>
        <begin position="6"/>
        <end position="185"/>
    </location>
</feature>
<comment type="similarity">
    <text evidence="1 3">Belongs to the short-chain dehydrogenases/reductases (SDR) family.</text>
</comment>
<proteinExistence type="inferred from homology"/>
<dbReference type="SMART" id="SM00822">
    <property type="entry name" value="PKS_KR"/>
    <property type="match status" value="1"/>
</dbReference>
<name>A0ABW4QUQ1_9BACT</name>
<evidence type="ECO:0000313" key="6">
    <source>
        <dbReference type="Proteomes" id="UP001597197"/>
    </source>
</evidence>
<dbReference type="InterPro" id="IPR036291">
    <property type="entry name" value="NAD(P)-bd_dom_sf"/>
</dbReference>
<protein>
    <submittedName>
        <fullName evidence="5">SDR family oxidoreductase</fullName>
    </submittedName>
</protein>
<evidence type="ECO:0000313" key="5">
    <source>
        <dbReference type="EMBL" id="MFD1873114.1"/>
    </source>
</evidence>
<dbReference type="Proteomes" id="UP001597197">
    <property type="component" value="Unassembled WGS sequence"/>
</dbReference>
<dbReference type="InterPro" id="IPR002347">
    <property type="entry name" value="SDR_fam"/>
</dbReference>
<dbReference type="SUPFAM" id="SSF51735">
    <property type="entry name" value="NAD(P)-binding Rossmann-fold domains"/>
    <property type="match status" value="1"/>
</dbReference>
<keyword evidence="6" id="KW-1185">Reference proteome</keyword>
<dbReference type="RefSeq" id="WP_382313632.1">
    <property type="nucleotide sequence ID" value="NZ_JBHUFD010000003.1"/>
</dbReference>